<evidence type="ECO:0000256" key="2">
    <source>
        <dbReference type="ARBA" id="ARBA00023125"/>
    </source>
</evidence>
<dbReference type="GO" id="GO:0000981">
    <property type="term" value="F:DNA-binding transcription factor activity, RNA polymerase II-specific"/>
    <property type="evidence" value="ECO:0007669"/>
    <property type="project" value="InterPro"/>
</dbReference>
<keyword evidence="1" id="KW-0805">Transcription regulation</keyword>
<gene>
    <name evidence="7" type="ORF">PSALAMII_LOCUS2594</name>
</gene>
<comment type="caution">
    <text evidence="7">The sequence shown here is derived from an EMBL/GenBank/DDBJ whole genome shotgun (WGS) entry which is preliminary data.</text>
</comment>
<dbReference type="Gene3D" id="4.10.240.10">
    <property type="entry name" value="Zn(2)-C6 fungal-type DNA-binding domain"/>
    <property type="match status" value="1"/>
</dbReference>
<proteinExistence type="predicted"/>
<evidence type="ECO:0000313" key="8">
    <source>
        <dbReference type="Proteomes" id="UP001152646"/>
    </source>
</evidence>
<feature type="region of interest" description="Disordered" evidence="5">
    <location>
        <begin position="58"/>
        <end position="102"/>
    </location>
</feature>
<dbReference type="EMBL" id="CAJVPA010000110">
    <property type="protein sequence ID" value="CAG8329409.1"/>
    <property type="molecule type" value="Genomic_DNA"/>
</dbReference>
<name>A0A9W4IL68_9EURO</name>
<keyword evidence="3" id="KW-0804">Transcription</keyword>
<dbReference type="Pfam" id="PF00172">
    <property type="entry name" value="Zn_clus"/>
    <property type="match status" value="1"/>
</dbReference>
<dbReference type="Proteomes" id="UP001152646">
    <property type="component" value="Unassembled WGS sequence"/>
</dbReference>
<feature type="compositionally biased region" description="Basic and acidic residues" evidence="5">
    <location>
        <begin position="384"/>
        <end position="397"/>
    </location>
</feature>
<feature type="region of interest" description="Disordered" evidence="5">
    <location>
        <begin position="415"/>
        <end position="436"/>
    </location>
</feature>
<evidence type="ECO:0000256" key="5">
    <source>
        <dbReference type="SAM" id="MobiDB-lite"/>
    </source>
</evidence>
<accession>A0A9W4IL68</accession>
<evidence type="ECO:0000313" key="7">
    <source>
        <dbReference type="EMBL" id="CAG8329409.1"/>
    </source>
</evidence>
<organism evidence="7 8">
    <name type="scientific">Penicillium salamii</name>
    <dbReference type="NCBI Taxonomy" id="1612424"/>
    <lineage>
        <taxon>Eukaryota</taxon>
        <taxon>Fungi</taxon>
        <taxon>Dikarya</taxon>
        <taxon>Ascomycota</taxon>
        <taxon>Pezizomycotina</taxon>
        <taxon>Eurotiomycetes</taxon>
        <taxon>Eurotiomycetidae</taxon>
        <taxon>Eurotiales</taxon>
        <taxon>Aspergillaceae</taxon>
        <taxon>Penicillium</taxon>
    </lineage>
</organism>
<feature type="domain" description="Zn(2)-C6 fungal-type" evidence="6">
    <location>
        <begin position="30"/>
        <end position="59"/>
    </location>
</feature>
<feature type="compositionally biased region" description="Polar residues" evidence="5">
    <location>
        <begin position="123"/>
        <end position="133"/>
    </location>
</feature>
<dbReference type="InterPro" id="IPR036864">
    <property type="entry name" value="Zn2-C6_fun-type_DNA-bd_sf"/>
</dbReference>
<feature type="region of interest" description="Disordered" evidence="5">
    <location>
        <begin position="361"/>
        <end position="397"/>
    </location>
</feature>
<dbReference type="GO" id="GO:0003677">
    <property type="term" value="F:DNA binding"/>
    <property type="evidence" value="ECO:0007669"/>
    <property type="project" value="UniProtKB-KW"/>
</dbReference>
<feature type="region of interest" description="Disordered" evidence="5">
    <location>
        <begin position="122"/>
        <end position="146"/>
    </location>
</feature>
<dbReference type="CDD" id="cd00067">
    <property type="entry name" value="GAL4"/>
    <property type="match status" value="1"/>
</dbReference>
<sequence>MRRVQWVSQANTTPSHLQRTDYLYYRGTGKRKLKCSGESTGCSRCVKQTLTCNYSIQKQMGRPPKKRTRADDDEADLTAQSGAETWPTPEDLQQPSTGAGPGVTHFPDSDHLCPSFFWPPSMSAKSPHSQPTPELSDPLSGYEDHNHTWQPERLKQPNLPVPASSSPWPDFSTVSEATTIPAAFPNPTNFPAVGSLPLSPSNSISSEPTAASCSCLSYLYLSLSHMSSIASFPVDSNTICSLYIAARTAQDVIRCPICPKVFATGIQNITFVGTLLSVVADSWLRLSKGDATELGMNAAPAEYVNKVMQSPDPAQAWKTWLRQVVRRAVVGGYMEDGAAAVCSRHLALLSIITEIENRQRRWHQPGQHPFEECNPMAPTPSDRSQSEHENEGKDEDLLCVRIVGSARSVIAKFDFDPSDYPEGVEPMTPHQKPRVR</sequence>
<keyword evidence="2" id="KW-0238">DNA-binding</keyword>
<evidence type="ECO:0000256" key="3">
    <source>
        <dbReference type="ARBA" id="ARBA00023163"/>
    </source>
</evidence>
<dbReference type="AlphaFoldDB" id="A0A9W4IL68"/>
<evidence type="ECO:0000256" key="4">
    <source>
        <dbReference type="ARBA" id="ARBA00023242"/>
    </source>
</evidence>
<dbReference type="InterPro" id="IPR001138">
    <property type="entry name" value="Zn2Cys6_DnaBD"/>
</dbReference>
<keyword evidence="4" id="KW-0539">Nucleus</keyword>
<reference evidence="7" key="1">
    <citation type="submission" date="2021-07" db="EMBL/GenBank/DDBJ databases">
        <authorList>
            <person name="Branca A.L. A."/>
        </authorList>
    </citation>
    <scope>NUCLEOTIDE SEQUENCE</scope>
</reference>
<evidence type="ECO:0000259" key="6">
    <source>
        <dbReference type="Pfam" id="PF00172"/>
    </source>
</evidence>
<dbReference type="OrthoDB" id="10261408at2759"/>
<evidence type="ECO:0000256" key="1">
    <source>
        <dbReference type="ARBA" id="ARBA00023015"/>
    </source>
</evidence>
<dbReference type="GO" id="GO:0008270">
    <property type="term" value="F:zinc ion binding"/>
    <property type="evidence" value="ECO:0007669"/>
    <property type="project" value="InterPro"/>
</dbReference>
<protein>
    <recommendedName>
        <fullName evidence="6">Zn(2)-C6 fungal-type domain-containing protein</fullName>
    </recommendedName>
</protein>